<gene>
    <name evidence="3" type="ordered locus">Celgi_2668</name>
</gene>
<dbReference type="eggNOG" id="COG4119">
    <property type="taxonomic scope" value="Bacteria"/>
</dbReference>
<dbReference type="InterPro" id="IPR000086">
    <property type="entry name" value="NUDIX_hydrolase_dom"/>
</dbReference>
<dbReference type="Gene3D" id="3.90.79.10">
    <property type="entry name" value="Nucleoside Triphosphate Pyrophosphohydrolase"/>
    <property type="match status" value="1"/>
</dbReference>
<dbReference type="CDD" id="cd04662">
    <property type="entry name" value="NUDIX_Hydrolase"/>
    <property type="match status" value="1"/>
</dbReference>
<dbReference type="InterPro" id="IPR051325">
    <property type="entry name" value="Nudix_hydrolase_domain"/>
</dbReference>
<dbReference type="Proteomes" id="UP000000485">
    <property type="component" value="Chromosome"/>
</dbReference>
<dbReference type="GO" id="GO:0004081">
    <property type="term" value="F:bis(5'-nucleosyl)-tetraphosphatase (asymmetrical) activity"/>
    <property type="evidence" value="ECO:0007669"/>
    <property type="project" value="TreeGrafter"/>
</dbReference>
<dbReference type="SUPFAM" id="SSF55811">
    <property type="entry name" value="Nudix"/>
    <property type="match status" value="1"/>
</dbReference>
<reference evidence="4" key="1">
    <citation type="submission" date="2011-04" db="EMBL/GenBank/DDBJ databases">
        <title>Complete sequence of Cellvibrio gilvus ATCC 13127.</title>
        <authorList>
            <person name="Lucas S."/>
            <person name="Han J."/>
            <person name="Lapidus A."/>
            <person name="Cheng J.-F."/>
            <person name="Goodwin L."/>
            <person name="Pitluck S."/>
            <person name="Peters L."/>
            <person name="Munk A."/>
            <person name="Detter J.C."/>
            <person name="Han C."/>
            <person name="Tapia R."/>
            <person name="Land M."/>
            <person name="Hauser L."/>
            <person name="Kyrpides N."/>
            <person name="Ivanova N."/>
            <person name="Ovchinnikova G."/>
            <person name="Pagani I."/>
            <person name="Mead D."/>
            <person name="Brumm P."/>
            <person name="Woyke T."/>
        </authorList>
    </citation>
    <scope>NUCLEOTIDE SEQUENCE [LARGE SCALE GENOMIC DNA]</scope>
    <source>
        <strain evidence="4">ATCC 13127 / NRRL B-14078</strain>
    </source>
</reference>
<dbReference type="KEGG" id="cga:Celgi_2668"/>
<dbReference type="OrthoDB" id="954553at2"/>
<dbReference type="PANTHER" id="PTHR21340:SF7">
    <property type="entry name" value="NUDIX HYDROLASE DOMAIN-CONTAINING PROTEIN"/>
    <property type="match status" value="1"/>
</dbReference>
<evidence type="ECO:0000313" key="3">
    <source>
        <dbReference type="EMBL" id="AEI13167.1"/>
    </source>
</evidence>
<protein>
    <submittedName>
        <fullName evidence="3">NUDIX hydrolase</fullName>
    </submittedName>
</protein>
<dbReference type="GO" id="GO:0006754">
    <property type="term" value="P:ATP biosynthetic process"/>
    <property type="evidence" value="ECO:0007669"/>
    <property type="project" value="TreeGrafter"/>
</dbReference>
<dbReference type="GO" id="GO:0006167">
    <property type="term" value="P:AMP biosynthetic process"/>
    <property type="evidence" value="ECO:0007669"/>
    <property type="project" value="TreeGrafter"/>
</dbReference>
<dbReference type="PROSITE" id="PS00893">
    <property type="entry name" value="NUDIX_BOX"/>
    <property type="match status" value="1"/>
</dbReference>
<dbReference type="AlphaFoldDB" id="F8A3X5"/>
<evidence type="ECO:0000313" key="4">
    <source>
        <dbReference type="Proteomes" id="UP000000485"/>
    </source>
</evidence>
<dbReference type="Pfam" id="PF00293">
    <property type="entry name" value="NUDIX"/>
    <property type="match status" value="1"/>
</dbReference>
<evidence type="ECO:0000256" key="1">
    <source>
        <dbReference type="ARBA" id="ARBA00022801"/>
    </source>
</evidence>
<name>F8A3X5_CELGA</name>
<sequence length="170" mass="17586">MATTSAGLLLHRTAAGGRQVLLAHMGGPLWGRRERAWTVPKGVVEPGEDPHVAAVREFTEELGFAPPGADAPDEPLGQVRQSGGKVVLAWARAADVDLAGLPAGPADPVVSALVTGNTATIAWPPRSGRTLEVPEVDRVAWVPVDQARGLVVAAQEALLDRVLALAAPPA</sequence>
<dbReference type="STRING" id="593907.Celgi_2668"/>
<proteinExistence type="predicted"/>
<dbReference type="InterPro" id="IPR020084">
    <property type="entry name" value="NUDIX_hydrolase_CS"/>
</dbReference>
<accession>F8A3X5</accession>
<dbReference type="EMBL" id="CP002665">
    <property type="protein sequence ID" value="AEI13167.1"/>
    <property type="molecule type" value="Genomic_DNA"/>
</dbReference>
<evidence type="ECO:0000259" key="2">
    <source>
        <dbReference type="PROSITE" id="PS51462"/>
    </source>
</evidence>
<dbReference type="InterPro" id="IPR015797">
    <property type="entry name" value="NUDIX_hydrolase-like_dom_sf"/>
</dbReference>
<dbReference type="RefSeq" id="WP_013884684.1">
    <property type="nucleotide sequence ID" value="NC_015671.1"/>
</dbReference>
<organism evidence="3 4">
    <name type="scientific">Cellulomonas gilvus (strain ATCC 13127 / NRRL B-14078)</name>
    <name type="common">Cellvibrio gilvus</name>
    <dbReference type="NCBI Taxonomy" id="593907"/>
    <lineage>
        <taxon>Bacteria</taxon>
        <taxon>Bacillati</taxon>
        <taxon>Actinomycetota</taxon>
        <taxon>Actinomycetes</taxon>
        <taxon>Micrococcales</taxon>
        <taxon>Cellulomonadaceae</taxon>
        <taxon>Cellulomonas</taxon>
    </lineage>
</organism>
<dbReference type="PROSITE" id="PS51462">
    <property type="entry name" value="NUDIX"/>
    <property type="match status" value="1"/>
</dbReference>
<dbReference type="HOGENOM" id="CLU_118065_0_0_11"/>
<feature type="domain" description="Nudix hydrolase" evidence="2">
    <location>
        <begin position="1"/>
        <end position="164"/>
    </location>
</feature>
<keyword evidence="1 3" id="KW-0378">Hydrolase</keyword>
<keyword evidence="4" id="KW-1185">Reference proteome</keyword>
<dbReference type="PANTHER" id="PTHR21340">
    <property type="entry name" value="DIADENOSINE 5,5-P1,P4-TETRAPHOSPHATE PYROPHOSPHOHYDROLASE MUTT"/>
    <property type="match status" value="1"/>
</dbReference>